<organism evidence="2 3">
    <name type="scientific">Clostridium beijerinckii</name>
    <name type="common">Clostridium MP</name>
    <dbReference type="NCBI Taxonomy" id="1520"/>
    <lineage>
        <taxon>Bacteria</taxon>
        <taxon>Bacillati</taxon>
        <taxon>Bacillota</taxon>
        <taxon>Clostridia</taxon>
        <taxon>Eubacteriales</taxon>
        <taxon>Clostridiaceae</taxon>
        <taxon>Clostridium</taxon>
    </lineage>
</organism>
<evidence type="ECO:0000313" key="2">
    <source>
        <dbReference type="EMBL" id="MBC2476586.1"/>
    </source>
</evidence>
<dbReference type="InterPro" id="IPR027417">
    <property type="entry name" value="P-loop_NTPase"/>
</dbReference>
<sequence length="1027" mass="121865">MEKDLINLIINELDETRLQNICKTIKVKIPGFRSTQKYPKLLMLPNLLKKRTDVFNYLKELSDNSEERKEFQGKDIVEIESLIDIRNRKKTIEQVIYLVTQDTLEYTNLANEIIDKLKQEDNTIDNNIINEEEKNIEELNQIISIKKTDESELLSVHGKSMEIENEKNYDNMMEDKKIINKYIVEVEEKNGFYNIYPLFKVEEDRLIKVQEQDYPDYGNINVNPWSEFSKKDYNFISPLWICKFEENQLEETINKTKFKIDGDKLIKNNNIYSINNEGIYEIVELLEDNPNVEELICSDKIEIKNKPISKKIYIKDSNYVYGPFGYTQNERGGGYYLDKRDSNYIIEKYSLKDNKSYLNISEIESPCNNYNNSYVTVVYFHNKKNLIYEKIDIISNEELLNELKKTIRNKNTNYSRNEIEEIRKNINSIINNSLSEQRRNRLKNLIYENEITDSFIENDLIEIIGSLLEGKETKEFIAKKILSEHEILRKLQNVELVQSEIESKNKELDNIKQELEETKQKLEKMQVEINDAKNKNIQEAIEKNQFEIKQMTDKKESMEKEIEELTQKYESCREIDLRHKKIEELKKKAKEEEDNYNVFNRKKVEMKNEVDNIERQIREKLESALSKYPDIAFDGMIANEMLESAAKWSRKKYIESFENAIASKENVEKAIKVKSFEDDNIIEYIYNRVKRYRDYSRNDVINIMICLTQGFLTVFAGEPGVGKTSICNIIAKILGLFNQNSDYNRFEEISVEKGWTSKRDLIGYYNPLTKSFDKNNGDIFKAFNILHQEHIRGINDFSYYILLDEANLSSMEHYWADFMNVCDLDKENRKINLGEDYIYYIPKTLRFLATINYDHTTETLSPRLIDRAWIVLLEVNNYDSVLTDYEEQITSDEIVMFKDLEKCFLDYELEKELPNQMYKELDEIYIMFKENNISVSPRIDNMIKRYLKVACKLFEKTESTAREFVALDYAVAQKLLPKVSGYGDEYRKFLKDTEEKFDKNNMMKCKNIIDKIIKKGDANMQYYQFFA</sequence>
<reference evidence="2" key="2">
    <citation type="journal article" date="2022" name="Nat. Biotechnol.">
        <title>Carbon-negative production of acetone and isopropanol by gas fermentation at industrial pilot scale.</title>
        <authorList>
            <person name="Liew F.E."/>
            <person name="Nogle R."/>
            <person name="Abdalla T."/>
            <person name="Rasor B.J."/>
            <person name="Canter C."/>
            <person name="Jensen R.O."/>
            <person name="Wang L."/>
            <person name="Strutz J."/>
            <person name="Chirania P."/>
            <person name="De Tissera S."/>
            <person name="Mueller A.P."/>
            <person name="Ruan Z."/>
            <person name="Gao A."/>
            <person name="Tran L."/>
            <person name="Engle N.L."/>
            <person name="Bromley J.C."/>
            <person name="Daniell J."/>
            <person name="Conrado R."/>
            <person name="Tschaplinski T.J."/>
            <person name="Giannone R.J."/>
            <person name="Hettich R.L."/>
            <person name="Karim A.S."/>
            <person name="Simpson S.D."/>
            <person name="Brown S.D."/>
            <person name="Leang C."/>
            <person name="Jewett M.C."/>
            <person name="Kopke M."/>
        </authorList>
    </citation>
    <scope>NUCLEOTIDE SEQUENCE</scope>
    <source>
        <strain evidence="2">DJ015</strain>
    </source>
</reference>
<evidence type="ECO:0000256" key="1">
    <source>
        <dbReference type="SAM" id="Coils"/>
    </source>
</evidence>
<reference evidence="2" key="1">
    <citation type="submission" date="2020-04" db="EMBL/GenBank/DDBJ databases">
        <authorList>
            <person name="Brown S."/>
        </authorList>
    </citation>
    <scope>NUCLEOTIDE SEQUENCE</scope>
    <source>
        <strain evidence="2">DJ015</strain>
    </source>
</reference>
<proteinExistence type="predicted"/>
<feature type="coiled-coil region" evidence="1">
    <location>
        <begin position="114"/>
        <end position="149"/>
    </location>
</feature>
<name>A0AAW3WCW4_CLOBE</name>
<dbReference type="SUPFAM" id="SSF52540">
    <property type="entry name" value="P-loop containing nucleoside triphosphate hydrolases"/>
    <property type="match status" value="1"/>
</dbReference>
<dbReference type="Gene3D" id="3.40.50.300">
    <property type="entry name" value="P-loop containing nucleotide triphosphate hydrolases"/>
    <property type="match status" value="1"/>
</dbReference>
<dbReference type="AlphaFoldDB" id="A0AAW3WCW4"/>
<accession>A0AAW3WCW4</accession>
<gene>
    <name evidence="2" type="ORF">HGI39_18100</name>
</gene>
<comment type="caution">
    <text evidence="2">The sequence shown here is derived from an EMBL/GenBank/DDBJ whole genome shotgun (WGS) entry which is preliminary data.</text>
</comment>
<protein>
    <recommendedName>
        <fullName evidence="4">AAA+ ATPase domain-containing protein</fullName>
    </recommendedName>
</protein>
<evidence type="ECO:0000313" key="3">
    <source>
        <dbReference type="Proteomes" id="UP001194098"/>
    </source>
</evidence>
<dbReference type="EMBL" id="JABAGV010000055">
    <property type="protein sequence ID" value="MBC2476586.1"/>
    <property type="molecule type" value="Genomic_DNA"/>
</dbReference>
<feature type="coiled-coil region" evidence="1">
    <location>
        <begin position="494"/>
        <end position="623"/>
    </location>
</feature>
<dbReference type="Proteomes" id="UP001194098">
    <property type="component" value="Unassembled WGS sequence"/>
</dbReference>
<keyword evidence="1" id="KW-0175">Coiled coil</keyword>
<evidence type="ECO:0008006" key="4">
    <source>
        <dbReference type="Google" id="ProtNLM"/>
    </source>
</evidence>
<dbReference type="RefSeq" id="WP_171781165.1">
    <property type="nucleotide sequence ID" value="NZ_JABAGV010000055.1"/>
</dbReference>
<dbReference type="PANTHER" id="PTHR18937">
    <property type="entry name" value="STRUCTURAL MAINTENANCE OF CHROMOSOMES SMC FAMILY MEMBER"/>
    <property type="match status" value="1"/>
</dbReference>